<feature type="domain" description="PDZ" evidence="8">
    <location>
        <begin position="286"/>
        <end position="352"/>
    </location>
</feature>
<dbReference type="InterPro" id="IPR001940">
    <property type="entry name" value="Peptidase_S1C"/>
</dbReference>
<dbReference type="OrthoDB" id="9758917at2"/>
<proteinExistence type="predicted"/>
<evidence type="ECO:0000313" key="10">
    <source>
        <dbReference type="Proteomes" id="UP000295443"/>
    </source>
</evidence>
<reference evidence="9 10" key="1">
    <citation type="submission" date="2019-03" db="EMBL/GenBank/DDBJ databases">
        <title>Genome sequence of Thiobacillaceae bacterium LSR1, a sulfur-oxidizing bacterium isolated from freshwater sediment.</title>
        <authorList>
            <person name="Li S."/>
        </authorList>
    </citation>
    <scope>NUCLEOTIDE SEQUENCE [LARGE SCALE GENOMIC DNA]</scope>
    <source>
        <strain evidence="9 10">LSR1</strain>
    </source>
</reference>
<feature type="active site" description="Charge relay system" evidence="6">
    <location>
        <position position="230"/>
    </location>
</feature>
<dbReference type="Pfam" id="PF13180">
    <property type="entry name" value="PDZ_2"/>
    <property type="match status" value="1"/>
</dbReference>
<comment type="caution">
    <text evidence="9">The sequence shown here is derived from an EMBL/GenBank/DDBJ whole genome shotgun (WGS) entry which is preliminary data.</text>
</comment>
<dbReference type="SUPFAM" id="SSF50494">
    <property type="entry name" value="Trypsin-like serine proteases"/>
    <property type="match status" value="1"/>
</dbReference>
<dbReference type="InterPro" id="IPR011782">
    <property type="entry name" value="Pept_S1C_Do"/>
</dbReference>
<dbReference type="InterPro" id="IPR036034">
    <property type="entry name" value="PDZ_sf"/>
</dbReference>
<dbReference type="Gene3D" id="2.40.10.120">
    <property type="match status" value="1"/>
</dbReference>
<evidence type="ECO:0000256" key="5">
    <source>
        <dbReference type="ARBA" id="ARBA00022825"/>
    </source>
</evidence>
<keyword evidence="1" id="KW-0645">Protease</keyword>
<sequence>MHKLWLSLAQIIAGAAIALAALFALDKMIPGLLPSGPSGSVTIREVADGGGAPRVASFADAAQKSLPSVVNIFTSKEVRTPTNPLMNDPFFRRFFGVPPQSSTQRVANLGSGVIVSEGGYILTNHHVVEAADEIQVALPDGRNLDATLVGSDPETDIAVLRVNKDGLHPITFAKPDTTRVGDVVLAIGNPFGVGQTVTMGIVSALGRSHLGINTFENYIQTDAAINPGNSGGALVDAGGNLVGLNTAIYSRSGGNLGIGFAIPVSILRQVMDDIVRNGAVVRGWVGIEVQDITADVAESFGLASTRGALIAGVLRGGPADRSGIRPGDVLLAVDNQAVTDSSSLLQLISALKPGDAARLRVLRQRAEVQVDVRVERRPPQPREN</sequence>
<evidence type="ECO:0000256" key="2">
    <source>
        <dbReference type="ARBA" id="ARBA00022729"/>
    </source>
</evidence>
<organism evidence="9 10">
    <name type="scientific">Parasulfuritortus cantonensis</name>
    <dbReference type="NCBI Taxonomy" id="2528202"/>
    <lineage>
        <taxon>Bacteria</taxon>
        <taxon>Pseudomonadati</taxon>
        <taxon>Pseudomonadota</taxon>
        <taxon>Betaproteobacteria</taxon>
        <taxon>Nitrosomonadales</taxon>
        <taxon>Thiobacillaceae</taxon>
        <taxon>Parasulfuritortus</taxon>
    </lineage>
</organism>
<dbReference type="Proteomes" id="UP000295443">
    <property type="component" value="Unassembled WGS sequence"/>
</dbReference>
<dbReference type="InterPro" id="IPR009003">
    <property type="entry name" value="Peptidase_S1_PA"/>
</dbReference>
<evidence type="ECO:0000256" key="4">
    <source>
        <dbReference type="ARBA" id="ARBA00022801"/>
    </source>
</evidence>
<dbReference type="AlphaFoldDB" id="A0A4R1BA96"/>
<evidence type="ECO:0000256" key="3">
    <source>
        <dbReference type="ARBA" id="ARBA00022737"/>
    </source>
</evidence>
<evidence type="ECO:0000259" key="8">
    <source>
        <dbReference type="PROSITE" id="PS50106"/>
    </source>
</evidence>
<dbReference type="PANTHER" id="PTHR43343:SF3">
    <property type="entry name" value="PROTEASE DO-LIKE 8, CHLOROPLASTIC"/>
    <property type="match status" value="1"/>
</dbReference>
<feature type="binding site" evidence="7">
    <location>
        <position position="156"/>
    </location>
    <ligand>
        <name>substrate</name>
    </ligand>
</feature>
<feature type="active site" description="Charge relay system" evidence="6">
    <location>
        <position position="126"/>
    </location>
</feature>
<evidence type="ECO:0000256" key="1">
    <source>
        <dbReference type="ARBA" id="ARBA00022670"/>
    </source>
</evidence>
<accession>A0A4R1BA96</accession>
<keyword evidence="2" id="KW-0732">Signal</keyword>
<dbReference type="Pfam" id="PF13365">
    <property type="entry name" value="Trypsin_2"/>
    <property type="match status" value="1"/>
</dbReference>
<dbReference type="InterPro" id="IPR001478">
    <property type="entry name" value="PDZ"/>
</dbReference>
<feature type="active site" description="Charge relay system" evidence="6">
    <location>
        <position position="156"/>
    </location>
</feature>
<dbReference type="GO" id="GO:0006508">
    <property type="term" value="P:proteolysis"/>
    <property type="evidence" value="ECO:0007669"/>
    <property type="project" value="UniProtKB-KW"/>
</dbReference>
<feature type="binding site" evidence="7">
    <location>
        <begin position="228"/>
        <end position="230"/>
    </location>
    <ligand>
        <name>substrate</name>
    </ligand>
</feature>
<dbReference type="NCBIfam" id="TIGR02037">
    <property type="entry name" value="degP_htrA_DO"/>
    <property type="match status" value="1"/>
</dbReference>
<dbReference type="PROSITE" id="PS50106">
    <property type="entry name" value="PDZ"/>
    <property type="match status" value="1"/>
</dbReference>
<protein>
    <submittedName>
        <fullName evidence="9">Do family serine endopeptidase</fullName>
    </submittedName>
</protein>
<dbReference type="PRINTS" id="PR00834">
    <property type="entry name" value="PROTEASES2C"/>
</dbReference>
<keyword evidence="10" id="KW-1185">Reference proteome</keyword>
<evidence type="ECO:0000313" key="9">
    <source>
        <dbReference type="EMBL" id="TCJ13828.1"/>
    </source>
</evidence>
<dbReference type="SUPFAM" id="SSF50156">
    <property type="entry name" value="PDZ domain-like"/>
    <property type="match status" value="1"/>
</dbReference>
<evidence type="ECO:0000256" key="7">
    <source>
        <dbReference type="PIRSR" id="PIRSR611782-2"/>
    </source>
</evidence>
<dbReference type="EMBL" id="SJZB01000036">
    <property type="protein sequence ID" value="TCJ13828.1"/>
    <property type="molecule type" value="Genomic_DNA"/>
</dbReference>
<feature type="binding site" evidence="7">
    <location>
        <position position="126"/>
    </location>
    <ligand>
        <name>substrate</name>
    </ligand>
</feature>
<dbReference type="RefSeq" id="WP_131447092.1">
    <property type="nucleotide sequence ID" value="NZ_SJZB01000036.1"/>
</dbReference>
<dbReference type="PANTHER" id="PTHR43343">
    <property type="entry name" value="PEPTIDASE S12"/>
    <property type="match status" value="1"/>
</dbReference>
<evidence type="ECO:0000256" key="6">
    <source>
        <dbReference type="PIRSR" id="PIRSR611782-1"/>
    </source>
</evidence>
<gene>
    <name evidence="9" type="ORF">EZJ19_09835</name>
</gene>
<keyword evidence="3" id="KW-0677">Repeat</keyword>
<dbReference type="CDD" id="cd10839">
    <property type="entry name" value="cpPDZ1_DegP-like"/>
    <property type="match status" value="1"/>
</dbReference>
<keyword evidence="5" id="KW-0720">Serine protease</keyword>
<dbReference type="SMART" id="SM00228">
    <property type="entry name" value="PDZ"/>
    <property type="match status" value="1"/>
</dbReference>
<dbReference type="GO" id="GO:0004252">
    <property type="term" value="F:serine-type endopeptidase activity"/>
    <property type="evidence" value="ECO:0007669"/>
    <property type="project" value="InterPro"/>
</dbReference>
<dbReference type="Gene3D" id="2.30.42.10">
    <property type="match status" value="1"/>
</dbReference>
<name>A0A4R1BA96_9PROT</name>
<dbReference type="InterPro" id="IPR051201">
    <property type="entry name" value="Chloro_Bact_Ser_Proteases"/>
</dbReference>
<keyword evidence="4" id="KW-0378">Hydrolase</keyword>